<accession>A0ABP6HQX9</accession>
<keyword evidence="2" id="KW-1185">Reference proteome</keyword>
<comment type="caution">
    <text evidence="1">The sequence shown here is derived from an EMBL/GenBank/DDBJ whole genome shotgun (WGS) entry which is preliminary data.</text>
</comment>
<dbReference type="Proteomes" id="UP001500893">
    <property type="component" value="Unassembled WGS sequence"/>
</dbReference>
<protein>
    <submittedName>
        <fullName evidence="1">Uncharacterized protein</fullName>
    </submittedName>
</protein>
<gene>
    <name evidence="1" type="ORF">GCM10010521_75410</name>
</gene>
<proteinExistence type="predicted"/>
<name>A0ABP6HQX9_9ACTN</name>
<sequence length="80" mass="8584">MADCTVDHFYQPPQPYRGRLGVLFVSAASAEAAGRGVLTAVRSLLGRPQDRARAVLRLPPPDHPTSLCHGIVSVPARILL</sequence>
<reference evidence="2" key="1">
    <citation type="journal article" date="2019" name="Int. J. Syst. Evol. Microbiol.">
        <title>The Global Catalogue of Microorganisms (GCM) 10K type strain sequencing project: providing services to taxonomists for standard genome sequencing and annotation.</title>
        <authorList>
            <consortium name="The Broad Institute Genomics Platform"/>
            <consortium name="The Broad Institute Genome Sequencing Center for Infectious Disease"/>
            <person name="Wu L."/>
            <person name="Ma J."/>
        </authorList>
    </citation>
    <scope>NUCLEOTIDE SEQUENCE [LARGE SCALE GENOMIC DNA]</scope>
    <source>
        <strain evidence="2">JCM 11574</strain>
    </source>
</reference>
<evidence type="ECO:0000313" key="2">
    <source>
        <dbReference type="Proteomes" id="UP001500893"/>
    </source>
</evidence>
<evidence type="ECO:0000313" key="1">
    <source>
        <dbReference type="EMBL" id="GAA2786424.1"/>
    </source>
</evidence>
<dbReference type="EMBL" id="BAAAVM010000180">
    <property type="protein sequence ID" value="GAA2786424.1"/>
    <property type="molecule type" value="Genomic_DNA"/>
</dbReference>
<organism evidence="1 2">
    <name type="scientific">Streptomyces rameus</name>
    <dbReference type="NCBI Taxonomy" id="68261"/>
    <lineage>
        <taxon>Bacteria</taxon>
        <taxon>Bacillati</taxon>
        <taxon>Actinomycetota</taxon>
        <taxon>Actinomycetes</taxon>
        <taxon>Kitasatosporales</taxon>
        <taxon>Streptomycetaceae</taxon>
        <taxon>Streptomyces</taxon>
    </lineage>
</organism>